<feature type="compositionally biased region" description="Low complexity" evidence="1">
    <location>
        <begin position="107"/>
        <end position="122"/>
    </location>
</feature>
<feature type="region of interest" description="Disordered" evidence="1">
    <location>
        <begin position="89"/>
        <end position="143"/>
    </location>
</feature>
<protein>
    <submittedName>
        <fullName evidence="2">Uncharacterized protein</fullName>
    </submittedName>
</protein>
<name>A0AAU7V6L2_9NOCA</name>
<sequence>MTSEQARFTDHVTAVDHVRRVARETAAESGYHAAAAAVMALRQEYRIMPLKRKEAPPDRVATWDAVRLETRSLVPMAMGGTKERALFDERAATPADRPLPHQPGWAPDPAVALQAAALHTPTTAPPRPPVTSAGASVDRAPSR</sequence>
<dbReference type="RefSeq" id="WP_350247819.1">
    <property type="nucleotide sequence ID" value="NZ_CP132972.1"/>
</dbReference>
<gene>
    <name evidence="2" type="ORF">RBB84_25080</name>
</gene>
<dbReference type="AlphaFoldDB" id="A0AAU7V6L2"/>
<evidence type="ECO:0000313" key="2">
    <source>
        <dbReference type="EMBL" id="XBW07031.1"/>
    </source>
</evidence>
<reference evidence="2" key="1">
    <citation type="submission" date="2023-08" db="EMBL/GenBank/DDBJ databases">
        <title>The novel hydrolase IpcH responsible for the initial isoprocarb degradation step in Rhodococcus sp. D-6.</title>
        <authorList>
            <person name="Zhu Q."/>
        </authorList>
    </citation>
    <scope>NUCLEOTIDE SEQUENCE</scope>
    <source>
        <strain evidence="2">D-6</strain>
        <plasmid evidence="2">p2-D-6</plasmid>
    </source>
</reference>
<accession>A0AAU7V6L2</accession>
<proteinExistence type="predicted"/>
<dbReference type="EMBL" id="CP132972">
    <property type="protein sequence ID" value="XBW07031.1"/>
    <property type="molecule type" value="Genomic_DNA"/>
</dbReference>
<geneLocation type="plasmid" evidence="2">
    <name>p2-D-6</name>
</geneLocation>
<organism evidence="2">
    <name type="scientific">Rhodococcus sp. D-6</name>
    <dbReference type="NCBI Taxonomy" id="1387842"/>
    <lineage>
        <taxon>Bacteria</taxon>
        <taxon>Bacillati</taxon>
        <taxon>Actinomycetota</taxon>
        <taxon>Actinomycetes</taxon>
        <taxon>Mycobacteriales</taxon>
        <taxon>Nocardiaceae</taxon>
        <taxon>Rhodococcus</taxon>
    </lineage>
</organism>
<dbReference type="KEGG" id="rhox:RBB84_25080"/>
<evidence type="ECO:0000256" key="1">
    <source>
        <dbReference type="SAM" id="MobiDB-lite"/>
    </source>
</evidence>
<keyword evidence="2" id="KW-0614">Plasmid</keyword>